<dbReference type="Gene3D" id="3.30.420.10">
    <property type="entry name" value="Ribonuclease H-like superfamily/Ribonuclease H"/>
    <property type="match status" value="1"/>
</dbReference>
<gene>
    <name evidence="2" type="ORF">LCGC14_1708290</name>
</gene>
<accession>A0A0F9KG19</accession>
<dbReference type="EMBL" id="LAZR01015200">
    <property type="protein sequence ID" value="KKM14225.1"/>
    <property type="molecule type" value="Genomic_DNA"/>
</dbReference>
<dbReference type="InterPro" id="IPR036397">
    <property type="entry name" value="RNaseH_sf"/>
</dbReference>
<dbReference type="SUPFAM" id="SSF53098">
    <property type="entry name" value="Ribonuclease H-like"/>
    <property type="match status" value="1"/>
</dbReference>
<dbReference type="GO" id="GO:0003676">
    <property type="term" value="F:nucleic acid binding"/>
    <property type="evidence" value="ECO:0007669"/>
    <property type="project" value="InterPro"/>
</dbReference>
<sequence length="499" mass="57123">MKRGISSNTRHELIGVLSERYRQGSRSEKGKILDELVKLTKFHRKHAIRLMNQARPSKSISVRPGRRIYDEAVHEALVAIWEAADRICGKRLRIAIPDYVESLERHGHLKLNSDLRKKLLSVSAATIDRILTPMRMKAHGRTNRRRKSHMKVKSQIPVRTFADWDEPAPGYFETDLVAHNGGLSAGSCVHSLVLTDISSGWTECVALVARAQTLVIEALEALQSQLPIPLLGIDTDNDGVFINESMIKYCESHDVEFTRSRAYVKNDQAWIEQKNGAVVRRFVGHQRLKGILAAQVLGRLHRLTRLYVNFFQPSFKLRQKMRVGAKVYKSYFPPATPCDRLLKNEKVSEEAKERLREQKACLDPVRLLHTIRELQATLAAIASSKGSENGATPESKSLAEFLKQLPRLWKDGEVRPTHRKAPSSPRNWRTRVDPFESVWPELLDWLQRDPDTTAKDLFQRLRTKYPGTYKDGQLRTLQRRVRGWRRTMARELIGISQAS</sequence>
<proteinExistence type="predicted"/>
<feature type="domain" description="Integrase catalytic" evidence="1">
    <location>
        <begin position="165"/>
        <end position="328"/>
    </location>
</feature>
<organism evidence="2">
    <name type="scientific">marine sediment metagenome</name>
    <dbReference type="NCBI Taxonomy" id="412755"/>
    <lineage>
        <taxon>unclassified sequences</taxon>
        <taxon>metagenomes</taxon>
        <taxon>ecological metagenomes</taxon>
    </lineage>
</organism>
<evidence type="ECO:0000259" key="1">
    <source>
        <dbReference type="PROSITE" id="PS50994"/>
    </source>
</evidence>
<dbReference type="PROSITE" id="PS50994">
    <property type="entry name" value="INTEGRASE"/>
    <property type="match status" value="1"/>
</dbReference>
<protein>
    <recommendedName>
        <fullName evidence="1">Integrase catalytic domain-containing protein</fullName>
    </recommendedName>
</protein>
<dbReference type="GO" id="GO:0015074">
    <property type="term" value="P:DNA integration"/>
    <property type="evidence" value="ECO:0007669"/>
    <property type="project" value="InterPro"/>
</dbReference>
<evidence type="ECO:0000313" key="2">
    <source>
        <dbReference type="EMBL" id="KKM14225.1"/>
    </source>
</evidence>
<dbReference type="InterPro" id="IPR012337">
    <property type="entry name" value="RNaseH-like_sf"/>
</dbReference>
<reference evidence="2" key="1">
    <citation type="journal article" date="2015" name="Nature">
        <title>Complex archaea that bridge the gap between prokaryotes and eukaryotes.</title>
        <authorList>
            <person name="Spang A."/>
            <person name="Saw J.H."/>
            <person name="Jorgensen S.L."/>
            <person name="Zaremba-Niedzwiedzka K."/>
            <person name="Martijn J."/>
            <person name="Lind A.E."/>
            <person name="van Eijk R."/>
            <person name="Schleper C."/>
            <person name="Guy L."/>
            <person name="Ettema T.J."/>
        </authorList>
    </citation>
    <scope>NUCLEOTIDE SEQUENCE</scope>
</reference>
<name>A0A0F9KG19_9ZZZZ</name>
<comment type="caution">
    <text evidence="2">The sequence shown here is derived from an EMBL/GenBank/DDBJ whole genome shotgun (WGS) entry which is preliminary data.</text>
</comment>
<dbReference type="InterPro" id="IPR001584">
    <property type="entry name" value="Integrase_cat-core"/>
</dbReference>
<dbReference type="AlphaFoldDB" id="A0A0F9KG19"/>